<accession>A0ABR4YCM7</accession>
<reference evidence="1 2" key="1">
    <citation type="submission" date="2014-10" db="EMBL/GenBank/DDBJ databases">
        <title>Genome sequencing of Vibrio variabilis T01.</title>
        <authorList>
            <person name="Chan K.-G."/>
            <person name="Mohamad N.I."/>
        </authorList>
    </citation>
    <scope>NUCLEOTIDE SEQUENCE [LARGE SCALE GENOMIC DNA]</scope>
    <source>
        <strain evidence="1 2">T01</strain>
    </source>
</reference>
<name>A0ABR4YCM7_9VIBR</name>
<gene>
    <name evidence="1" type="ORF">NL53_06305</name>
</gene>
<dbReference type="EMBL" id="JRWM01000006">
    <property type="protein sequence ID" value="KHA61246.1"/>
    <property type="molecule type" value="Genomic_DNA"/>
</dbReference>
<evidence type="ECO:0000313" key="2">
    <source>
        <dbReference type="Proteomes" id="UP000030520"/>
    </source>
</evidence>
<dbReference type="Proteomes" id="UP000030520">
    <property type="component" value="Unassembled WGS sequence"/>
</dbReference>
<protein>
    <submittedName>
        <fullName evidence="1">Uncharacterized protein</fullName>
    </submittedName>
</protein>
<comment type="caution">
    <text evidence="1">The sequence shown here is derived from an EMBL/GenBank/DDBJ whole genome shotgun (WGS) entry which is preliminary data.</text>
</comment>
<keyword evidence="2" id="KW-1185">Reference proteome</keyword>
<evidence type="ECO:0000313" key="1">
    <source>
        <dbReference type="EMBL" id="KHA61246.1"/>
    </source>
</evidence>
<dbReference type="RefSeq" id="WP_038213558.1">
    <property type="nucleotide sequence ID" value="NZ_JRWM01000006.1"/>
</dbReference>
<proteinExistence type="predicted"/>
<organism evidence="1 2">
    <name type="scientific">Vibrio variabilis</name>
    <dbReference type="NCBI Taxonomy" id="990271"/>
    <lineage>
        <taxon>Bacteria</taxon>
        <taxon>Pseudomonadati</taxon>
        <taxon>Pseudomonadota</taxon>
        <taxon>Gammaproteobacteria</taxon>
        <taxon>Vibrionales</taxon>
        <taxon>Vibrionaceae</taxon>
        <taxon>Vibrio</taxon>
    </lineage>
</organism>
<sequence length="288" mass="33007">MSELIQLGLKQGSVVGFSAQLTTKSDAFSSLEGHIKKGRYGVFEPKGVALEHLYVVLTQDCTISTGKHIELAQLKKKKVKEPSKVEHLLLGKDYSKLFLHLDGIYYELEESLLTKVKSEVLLDNFREQHLEITGQLSQNDTRKLLDWRTLAYFREPYPDGFNRALAGYLREQGQWFIAFLQKNAHTIHSLRVYVTPDEEIAEEYQFSITALLNPEGEEIEEEIASNIDTMLTELNKCPNIECIQSEGFDAEGFDFPDSLVLSLTSTLDEFTFANAYVMREYNFQYLCY</sequence>